<dbReference type="GO" id="GO:0000425">
    <property type="term" value="P:pexophagy"/>
    <property type="evidence" value="ECO:0007669"/>
    <property type="project" value="InterPro"/>
</dbReference>
<dbReference type="PANTHER" id="PTHR23310:SF53">
    <property type="entry name" value="ACYL-COA-BINDING DOMAIN-CONTAINING PROTEIN 4"/>
    <property type="match status" value="1"/>
</dbReference>
<dbReference type="InterPro" id="IPR014352">
    <property type="entry name" value="FERM/acyl-CoA-bd_prot_sf"/>
</dbReference>
<dbReference type="InterPro" id="IPR022408">
    <property type="entry name" value="Acyl-CoA-binding_prot_CS"/>
</dbReference>
<feature type="region of interest" description="Disordered" evidence="5">
    <location>
        <begin position="381"/>
        <end position="406"/>
    </location>
</feature>
<evidence type="ECO:0000256" key="1">
    <source>
        <dbReference type="ARBA" id="ARBA00010310"/>
    </source>
</evidence>
<dbReference type="PANTHER" id="PTHR23310">
    <property type="entry name" value="ACYL-COA-BINDING PROTEIN, ACBP"/>
    <property type="match status" value="1"/>
</dbReference>
<dbReference type="CDD" id="cd00435">
    <property type="entry name" value="ACBP"/>
    <property type="match status" value="1"/>
</dbReference>
<dbReference type="Pfam" id="PF00887">
    <property type="entry name" value="ACBP"/>
    <property type="match status" value="1"/>
</dbReference>
<name>A0A401SDR8_CHIPU</name>
<dbReference type="Gene3D" id="6.10.250.2910">
    <property type="match status" value="1"/>
</dbReference>
<protein>
    <recommendedName>
        <fullName evidence="6">ACB domain-containing protein</fullName>
    </recommendedName>
</protein>
<feature type="compositionally biased region" description="Basic and acidic residues" evidence="5">
    <location>
        <begin position="395"/>
        <end position="406"/>
    </location>
</feature>
<dbReference type="InterPro" id="IPR016347">
    <property type="entry name" value="ACBD5"/>
</dbReference>
<reference evidence="7 8" key="1">
    <citation type="journal article" date="2018" name="Nat. Ecol. Evol.">
        <title>Shark genomes provide insights into elasmobranch evolution and the origin of vertebrates.</title>
        <authorList>
            <person name="Hara Y"/>
            <person name="Yamaguchi K"/>
            <person name="Onimaru K"/>
            <person name="Kadota M"/>
            <person name="Koyanagi M"/>
            <person name="Keeley SD"/>
            <person name="Tatsumi K"/>
            <person name="Tanaka K"/>
            <person name="Motone F"/>
            <person name="Kageyama Y"/>
            <person name="Nozu R"/>
            <person name="Adachi N"/>
            <person name="Nishimura O"/>
            <person name="Nakagawa R"/>
            <person name="Tanegashima C"/>
            <person name="Kiyatake I"/>
            <person name="Matsumoto R"/>
            <person name="Murakumo K"/>
            <person name="Nishida K"/>
            <person name="Terakita A"/>
            <person name="Kuratani S"/>
            <person name="Sato K"/>
            <person name="Hyodo S Kuraku.S."/>
        </authorList>
    </citation>
    <scope>NUCLEOTIDE SEQUENCE [LARGE SCALE GENOMIC DNA]</scope>
</reference>
<feature type="compositionally biased region" description="Basic and acidic residues" evidence="5">
    <location>
        <begin position="545"/>
        <end position="586"/>
    </location>
</feature>
<gene>
    <name evidence="7" type="ORF">chiPu_0006920</name>
</gene>
<proteinExistence type="inferred from homology"/>
<dbReference type="EMBL" id="BEZZ01000208">
    <property type="protein sequence ID" value="GCC28490.1"/>
    <property type="molecule type" value="Genomic_DNA"/>
</dbReference>
<evidence type="ECO:0000256" key="5">
    <source>
        <dbReference type="SAM" id="MobiDB-lite"/>
    </source>
</evidence>
<feature type="domain" description="ACB" evidence="6">
    <location>
        <begin position="8"/>
        <end position="97"/>
    </location>
</feature>
<dbReference type="Gene3D" id="1.20.80.10">
    <property type="match status" value="1"/>
</dbReference>
<dbReference type="PRINTS" id="PR00689">
    <property type="entry name" value="ACOABINDINGP"/>
</dbReference>
<dbReference type="InterPro" id="IPR000582">
    <property type="entry name" value="Acyl-CoA-binding_protein"/>
</dbReference>
<keyword evidence="3" id="KW-0446">Lipid-binding</keyword>
<dbReference type="GO" id="GO:0000062">
    <property type="term" value="F:fatty-acyl-CoA binding"/>
    <property type="evidence" value="ECO:0007669"/>
    <property type="project" value="InterPro"/>
</dbReference>
<evidence type="ECO:0000256" key="3">
    <source>
        <dbReference type="ARBA" id="ARBA00023121"/>
    </source>
</evidence>
<dbReference type="InterPro" id="IPR035984">
    <property type="entry name" value="Acyl-CoA-binding_sf"/>
</dbReference>
<dbReference type="PIRSF" id="PIRSF002412">
    <property type="entry name" value="MA_DBI"/>
    <property type="match status" value="1"/>
</dbReference>
<evidence type="ECO:0000313" key="8">
    <source>
        <dbReference type="Proteomes" id="UP000287033"/>
    </source>
</evidence>
<dbReference type="PROSITE" id="PS00880">
    <property type="entry name" value="ACB_1"/>
    <property type="match status" value="1"/>
</dbReference>
<dbReference type="AlphaFoldDB" id="A0A401SDR8"/>
<dbReference type="GO" id="GO:0006631">
    <property type="term" value="P:fatty acid metabolic process"/>
    <property type="evidence" value="ECO:0007669"/>
    <property type="project" value="TreeGrafter"/>
</dbReference>
<comment type="caution">
    <text evidence="7">The sequence shown here is derived from an EMBL/GenBank/DDBJ whole genome shotgun (WGS) entry which is preliminary data.</text>
</comment>
<feature type="compositionally biased region" description="Polar residues" evidence="5">
    <location>
        <begin position="381"/>
        <end position="394"/>
    </location>
</feature>
<dbReference type="GO" id="GO:0005737">
    <property type="term" value="C:cytoplasm"/>
    <property type="evidence" value="ECO:0007669"/>
    <property type="project" value="TreeGrafter"/>
</dbReference>
<dbReference type="STRING" id="137246.A0A401SDR8"/>
<dbReference type="FunFam" id="1.20.80.10:FF:000010">
    <property type="entry name" value="Acyl-CoA-binding domain-containing protein 5"/>
    <property type="match status" value="1"/>
</dbReference>
<comment type="function">
    <text evidence="4">Acyl-CoA binding protein which acts as the peroxisome receptor for pexophagy but is dispensable for aggrephagy and nonselective autophagy. Binds medium- and long-chain acyl-CoA esters.</text>
</comment>
<evidence type="ECO:0000313" key="7">
    <source>
        <dbReference type="EMBL" id="GCC28490.1"/>
    </source>
</evidence>
<accession>A0A401SDR8</accession>
<keyword evidence="2" id="KW-0072">Autophagy</keyword>
<keyword evidence="8" id="KW-1185">Reference proteome</keyword>
<evidence type="ECO:0000259" key="6">
    <source>
        <dbReference type="PROSITE" id="PS51228"/>
    </source>
</evidence>
<dbReference type="PROSITE" id="PS51228">
    <property type="entry name" value="ACB_2"/>
    <property type="match status" value="1"/>
</dbReference>
<evidence type="ECO:0000256" key="4">
    <source>
        <dbReference type="ARBA" id="ARBA00025481"/>
    </source>
</evidence>
<evidence type="ECO:0000256" key="2">
    <source>
        <dbReference type="ARBA" id="ARBA00023006"/>
    </source>
</evidence>
<dbReference type="Proteomes" id="UP000287033">
    <property type="component" value="Unassembled WGS sequence"/>
</dbReference>
<sequence>MAEVHSDCHRQFQAAVSVIQALPKNGAYRPSHEKMLKFYSYYKQATVGPCSISRPGFWDPIGRVKWDAWKALGNLSKEEAMMTYVKEIKKTAQEVIDTMSGTENEEQHFHLFHPLYEVVEDMPRPPSFFHKKVSGMSNGEDTETPLTSTPYIVMNGVLSNHDSNLVSEDLNDEDKGLLTNKKIVRFQENEVSQTGDNNSEAHQAKDIYSENGDPHPELGISQLDTIEETMGRLQVQENPLKLHDITDNAGNNYTGEIADPNHFTSDSESEVFCDSVEELDHERISAIESRVAVAEHSRDSQNLQDVGSTVLLCSANVSTCTPDAYQNTSDNFPPNQETHEWATNGGGGIALVGRNNKKKKITFTNPLSEWLTEGKGLQQVQTGSSWRLRSSPGSNKEDTERRGHGEKTVITVNDNIVRILHHLEEDIQSALQRLSRLEDLTMSQVQTAGLQPPQLKISRHKRISRWLKELNICECNWNDPDLNRTHVSSVSKTEKKHYSKSYSKMVAGYYLELEKCLSRLEDENNRLRGRLDGGKAAGRAGGRAAQEEERQMREMEHEVEELKAENQRLERENELYKKGRCLENGK</sequence>
<feature type="region of interest" description="Disordered" evidence="5">
    <location>
        <begin position="528"/>
        <end position="586"/>
    </location>
</feature>
<comment type="similarity">
    <text evidence="1">Belongs to the ATG37 family.</text>
</comment>
<dbReference type="OMA" id="EAMMTYV"/>
<dbReference type="OrthoDB" id="71307at2759"/>
<dbReference type="SUPFAM" id="SSF47027">
    <property type="entry name" value="Acyl-CoA binding protein"/>
    <property type="match status" value="1"/>
</dbReference>
<organism evidence="7 8">
    <name type="scientific">Chiloscyllium punctatum</name>
    <name type="common">Brownbanded bambooshark</name>
    <name type="synonym">Hemiscyllium punctatum</name>
    <dbReference type="NCBI Taxonomy" id="137246"/>
    <lineage>
        <taxon>Eukaryota</taxon>
        <taxon>Metazoa</taxon>
        <taxon>Chordata</taxon>
        <taxon>Craniata</taxon>
        <taxon>Vertebrata</taxon>
        <taxon>Chondrichthyes</taxon>
        <taxon>Elasmobranchii</taxon>
        <taxon>Galeomorphii</taxon>
        <taxon>Galeoidea</taxon>
        <taxon>Orectolobiformes</taxon>
        <taxon>Hemiscylliidae</taxon>
        <taxon>Chiloscyllium</taxon>
    </lineage>
</organism>